<keyword evidence="1" id="KW-0812">Transmembrane</keyword>
<accession>A0A552DZX4</accession>
<keyword evidence="1" id="KW-0472">Membrane</keyword>
<dbReference type="Proteomes" id="UP000319313">
    <property type="component" value="Unassembled WGS sequence"/>
</dbReference>
<name>A0A552DZX4_MICAE</name>
<dbReference type="EMBL" id="SFBL01000052">
    <property type="protein sequence ID" value="TRU27785.1"/>
    <property type="molecule type" value="Genomic_DNA"/>
</dbReference>
<protein>
    <submittedName>
        <fullName evidence="2">Uncharacterized protein</fullName>
    </submittedName>
</protein>
<evidence type="ECO:0000256" key="1">
    <source>
        <dbReference type="SAM" id="Phobius"/>
    </source>
</evidence>
<feature type="transmembrane region" description="Helical" evidence="1">
    <location>
        <begin position="79"/>
        <end position="101"/>
    </location>
</feature>
<dbReference type="AlphaFoldDB" id="A0A552DZX4"/>
<evidence type="ECO:0000313" key="2">
    <source>
        <dbReference type="EMBL" id="TRU27785.1"/>
    </source>
</evidence>
<gene>
    <name evidence="2" type="ORF">EWV81_06660</name>
</gene>
<reference evidence="2 3" key="1">
    <citation type="submission" date="2019-01" db="EMBL/GenBank/DDBJ databases">
        <title>Coherence of Microcystis species and biogeography revealed through population genomics.</title>
        <authorList>
            <person name="Perez-Carrascal O.M."/>
            <person name="Terrat Y."/>
            <person name="Giani A."/>
            <person name="Fortin N."/>
            <person name="Tromas N."/>
            <person name="Shapiro B.J."/>
        </authorList>
    </citation>
    <scope>NUCLEOTIDE SEQUENCE [LARGE SCALE GENOMIC DNA]</scope>
    <source>
        <strain evidence="2">Ma_SC_T_19800800_S464</strain>
    </source>
</reference>
<proteinExistence type="predicted"/>
<organism evidence="2 3">
    <name type="scientific">Microcystis aeruginosa Ma_SC_T_19800800_S464</name>
    <dbReference type="NCBI Taxonomy" id="2486257"/>
    <lineage>
        <taxon>Bacteria</taxon>
        <taxon>Bacillati</taxon>
        <taxon>Cyanobacteriota</taxon>
        <taxon>Cyanophyceae</taxon>
        <taxon>Oscillatoriophycideae</taxon>
        <taxon>Chroococcales</taxon>
        <taxon>Microcystaceae</taxon>
        <taxon>Microcystis</taxon>
    </lineage>
</organism>
<feature type="transmembrane region" description="Helical" evidence="1">
    <location>
        <begin position="53"/>
        <end position="72"/>
    </location>
</feature>
<comment type="caution">
    <text evidence="2">The sequence shown here is derived from an EMBL/GenBank/DDBJ whole genome shotgun (WGS) entry which is preliminary data.</text>
</comment>
<keyword evidence="1" id="KW-1133">Transmembrane helix</keyword>
<evidence type="ECO:0000313" key="3">
    <source>
        <dbReference type="Proteomes" id="UP000319313"/>
    </source>
</evidence>
<sequence>MSPCQVHDDPVNTFLGFTSENFRSVFTDDHKRQLEELIPKTRRNPVSSDLADLGVVVFASGSFWGGVGCYACEVSLNAGIVAIFAGAFALTAGAAVAPLIAAEAGLIPVLAAMTGLSEQQFSF</sequence>